<protein>
    <submittedName>
        <fullName evidence="2">Uncharacterized protein</fullName>
    </submittedName>
</protein>
<evidence type="ECO:0000313" key="5">
    <source>
        <dbReference type="Proteomes" id="UP000322899"/>
    </source>
</evidence>
<dbReference type="Proteomes" id="UP000322899">
    <property type="component" value="Unassembled WGS sequence"/>
</dbReference>
<accession>A0A5A8D754</accession>
<dbReference type="Proteomes" id="UP000324907">
    <property type="component" value="Unassembled WGS sequence"/>
</dbReference>
<reference evidence="5 6" key="1">
    <citation type="submission" date="2019-07" db="EMBL/GenBank/DDBJ databases">
        <title>Genomes of Cafeteria roenbergensis.</title>
        <authorList>
            <person name="Fischer M.G."/>
            <person name="Hackl T."/>
            <person name="Roman M."/>
        </authorList>
    </citation>
    <scope>NUCLEOTIDE SEQUENCE [LARGE SCALE GENOMIC DNA]</scope>
    <source>
        <strain evidence="2 7">Cflag</strain>
        <strain evidence="4 5">E4-10P</strain>
        <strain evidence="3 6">RCC970-E3</strain>
    </source>
</reference>
<evidence type="ECO:0000313" key="4">
    <source>
        <dbReference type="EMBL" id="KAA0178033.1"/>
    </source>
</evidence>
<evidence type="ECO:0000313" key="7">
    <source>
        <dbReference type="Proteomes" id="UP000325113"/>
    </source>
</evidence>
<dbReference type="EMBL" id="VLTL01000003">
    <property type="protein sequence ID" value="KAA0171958.1"/>
    <property type="molecule type" value="Genomic_DNA"/>
</dbReference>
<evidence type="ECO:0000313" key="2">
    <source>
        <dbReference type="EMBL" id="KAA0160457.1"/>
    </source>
</evidence>
<sequence>MDSINQYRAFVRGADAAGRSLAAATRERMAVGLAGPLSRAELDSASSGQVKTIAAFVCAFAAGGVQLPALQRLAEKRFGAYPVGTVTVAVALGLVTVSARLAFESQHAEAAVALGLAAKRDRRVAALAPALQSGSPHVGVHAILDSAVQEESRIMAMVLKVATPRPDAVASASAQAAGADPQQAPRDADQEELLRVLVPDRPSVGGTSAQPAGGDVSDSLGGPLELGQSGDEELERATELAVPSLIGLRALRKVWWRTAKSVLTFESVGEDAIAAAESALRSEQRR</sequence>
<dbReference type="EMBL" id="VLTM01000044">
    <property type="protein sequence ID" value="KAA0160457.1"/>
    <property type="molecule type" value="Genomic_DNA"/>
</dbReference>
<evidence type="ECO:0000313" key="3">
    <source>
        <dbReference type="EMBL" id="KAA0171958.1"/>
    </source>
</evidence>
<dbReference type="AlphaFoldDB" id="A0A5A8D754"/>
<evidence type="ECO:0000313" key="6">
    <source>
        <dbReference type="Proteomes" id="UP000324907"/>
    </source>
</evidence>
<proteinExistence type="predicted"/>
<dbReference type="Proteomes" id="UP000325113">
    <property type="component" value="Unassembled WGS sequence"/>
</dbReference>
<dbReference type="EMBL" id="VLTO01000002">
    <property type="protein sequence ID" value="KAA0178033.1"/>
    <property type="molecule type" value="Genomic_DNA"/>
</dbReference>
<name>A0A5A8D754_CAFRO</name>
<comment type="caution">
    <text evidence="2">The sequence shown here is derived from an EMBL/GenBank/DDBJ whole genome shotgun (WGS) entry which is preliminary data.</text>
</comment>
<feature type="region of interest" description="Disordered" evidence="1">
    <location>
        <begin position="201"/>
        <end position="232"/>
    </location>
</feature>
<evidence type="ECO:0000256" key="1">
    <source>
        <dbReference type="SAM" id="MobiDB-lite"/>
    </source>
</evidence>
<gene>
    <name evidence="4" type="ORF">FNF27_00581</name>
    <name evidence="3" type="ORF">FNF28_00275</name>
    <name evidence="2" type="ORF">FNF31_04326</name>
</gene>
<organism evidence="2 7">
    <name type="scientific">Cafeteria roenbergensis</name>
    <name type="common">Marine flagellate</name>
    <dbReference type="NCBI Taxonomy" id="33653"/>
    <lineage>
        <taxon>Eukaryota</taxon>
        <taxon>Sar</taxon>
        <taxon>Stramenopiles</taxon>
        <taxon>Bigyra</taxon>
        <taxon>Opalozoa</taxon>
        <taxon>Bicosoecida</taxon>
        <taxon>Cafeteriaceae</taxon>
        <taxon>Cafeteria</taxon>
    </lineage>
</organism>